<keyword evidence="6" id="KW-0460">Magnesium</keyword>
<dbReference type="InterPro" id="IPR005238">
    <property type="entry name" value="ComB-like"/>
</dbReference>
<gene>
    <name evidence="8" type="ORF">MNR06_04695</name>
</gene>
<keyword evidence="9" id="KW-1185">Reference proteome</keyword>
<name>A0ABY4CEP8_9BACT</name>
<protein>
    <recommendedName>
        <fullName evidence="4">Probable 2-phosphosulfolactate phosphatase</fullName>
        <ecNumber evidence="3">3.1.3.71</ecNumber>
    </recommendedName>
</protein>
<comment type="similarity">
    <text evidence="2">Belongs to the ComB family.</text>
</comment>
<evidence type="ECO:0000256" key="7">
    <source>
        <dbReference type="ARBA" id="ARBA00033711"/>
    </source>
</evidence>
<evidence type="ECO:0000256" key="1">
    <source>
        <dbReference type="ARBA" id="ARBA00001946"/>
    </source>
</evidence>
<dbReference type="InterPro" id="IPR036702">
    <property type="entry name" value="ComB-like_sf"/>
</dbReference>
<evidence type="ECO:0000256" key="5">
    <source>
        <dbReference type="ARBA" id="ARBA00022801"/>
    </source>
</evidence>
<dbReference type="PANTHER" id="PTHR37311">
    <property type="entry name" value="2-PHOSPHOSULFOLACTATE PHOSPHATASE-RELATED"/>
    <property type="match status" value="1"/>
</dbReference>
<evidence type="ECO:0000313" key="9">
    <source>
        <dbReference type="Proteomes" id="UP000830116"/>
    </source>
</evidence>
<comment type="cofactor">
    <cofactor evidence="1">
        <name>Mg(2+)</name>
        <dbReference type="ChEBI" id="CHEBI:18420"/>
    </cofactor>
</comment>
<comment type="catalytic activity">
    <reaction evidence="7">
        <text>(2R)-O-phospho-3-sulfolactate + H2O = (2R)-3-sulfolactate + phosphate</text>
        <dbReference type="Rhea" id="RHEA:23416"/>
        <dbReference type="ChEBI" id="CHEBI:15377"/>
        <dbReference type="ChEBI" id="CHEBI:15597"/>
        <dbReference type="ChEBI" id="CHEBI:43474"/>
        <dbReference type="ChEBI" id="CHEBI:58738"/>
        <dbReference type="EC" id="3.1.3.71"/>
    </reaction>
</comment>
<evidence type="ECO:0000313" key="8">
    <source>
        <dbReference type="EMBL" id="UOF02246.1"/>
    </source>
</evidence>
<keyword evidence="5" id="KW-0378">Hydrolase</keyword>
<dbReference type="EMBL" id="CP093442">
    <property type="protein sequence ID" value="UOF02246.1"/>
    <property type="molecule type" value="Genomic_DNA"/>
</dbReference>
<dbReference type="PANTHER" id="PTHR37311:SF1">
    <property type="entry name" value="2-PHOSPHOSULFOLACTATE PHOSPHATASE-RELATED"/>
    <property type="match status" value="1"/>
</dbReference>
<evidence type="ECO:0000256" key="2">
    <source>
        <dbReference type="ARBA" id="ARBA00009997"/>
    </source>
</evidence>
<dbReference type="Gene3D" id="3.90.1560.10">
    <property type="entry name" value="ComB-like"/>
    <property type="match status" value="1"/>
</dbReference>
<organism evidence="8 9">
    <name type="scientific">Bdellovibrio reynosensis</name>
    <dbReference type="NCBI Taxonomy" id="2835041"/>
    <lineage>
        <taxon>Bacteria</taxon>
        <taxon>Pseudomonadati</taxon>
        <taxon>Bdellovibrionota</taxon>
        <taxon>Bdellovibrionia</taxon>
        <taxon>Bdellovibrionales</taxon>
        <taxon>Pseudobdellovibrionaceae</taxon>
        <taxon>Bdellovibrio</taxon>
    </lineage>
</organism>
<dbReference type="Pfam" id="PF04029">
    <property type="entry name" value="2-ph_phosp"/>
    <property type="match status" value="1"/>
</dbReference>
<dbReference type="EC" id="3.1.3.71" evidence="3"/>
<evidence type="ECO:0000256" key="4">
    <source>
        <dbReference type="ARBA" id="ARBA00021948"/>
    </source>
</evidence>
<evidence type="ECO:0000256" key="6">
    <source>
        <dbReference type="ARBA" id="ARBA00022842"/>
    </source>
</evidence>
<dbReference type="SUPFAM" id="SSF142823">
    <property type="entry name" value="ComB-like"/>
    <property type="match status" value="1"/>
</dbReference>
<dbReference type="RefSeq" id="WP_243539227.1">
    <property type="nucleotide sequence ID" value="NZ_CP093442.1"/>
</dbReference>
<proteinExistence type="inferred from homology"/>
<evidence type="ECO:0000256" key="3">
    <source>
        <dbReference type="ARBA" id="ARBA00012953"/>
    </source>
</evidence>
<accession>A0ABY4CEP8</accession>
<dbReference type="Proteomes" id="UP000830116">
    <property type="component" value="Chromosome"/>
</dbReference>
<reference evidence="8" key="1">
    <citation type="submission" date="2022-03" db="EMBL/GenBank/DDBJ databases">
        <title>Genome Identification and Characterization of new species Bdellovibrio reynosense LBG001 sp. nov. from a Mexico soil sample.</title>
        <authorList>
            <person name="Camilli A."/>
            <person name="Ajao Y."/>
            <person name="Guo X."/>
        </authorList>
    </citation>
    <scope>NUCLEOTIDE SEQUENCE</scope>
    <source>
        <strain evidence="8">LBG001</strain>
    </source>
</reference>
<sequence>MPSIFQVSTYPEIPDREWIIVVDVLRAFTTTRVLLKNQVKRIRISNSIDELLFLRQRKERFCIFAENKGRKVEQADFGNSPFRASKIEGFSEVGLLTTNGVKSILAVPSGRKILAAGILDLKSVFTYFRCNSIPFSQVGVLLSSDGPEDFLFASQLEQLTNGHGIDLTVCKSIISTSPAAERLRNIQVDEEDIFLSFDNDEEKFLQVVDKDEEGYFIRREDVSA</sequence>